<name>A0A158T0F5_HAEIF</name>
<gene>
    <name evidence="1" type="ORF">NTHI1209_00013</name>
</gene>
<evidence type="ECO:0000313" key="2">
    <source>
        <dbReference type="Proteomes" id="UP000050700"/>
    </source>
</evidence>
<organism evidence="1 2">
    <name type="scientific">Haemophilus influenzae</name>
    <dbReference type="NCBI Taxonomy" id="727"/>
    <lineage>
        <taxon>Bacteria</taxon>
        <taxon>Pseudomonadati</taxon>
        <taxon>Pseudomonadota</taxon>
        <taxon>Gammaproteobacteria</taxon>
        <taxon>Pasteurellales</taxon>
        <taxon>Pasteurellaceae</taxon>
        <taxon>Haemophilus</taxon>
    </lineage>
</organism>
<protein>
    <submittedName>
        <fullName evidence="1">Uncharacterized protein</fullName>
    </submittedName>
</protein>
<dbReference type="AlphaFoldDB" id="A0A158T0F5"/>
<proteinExistence type="predicted"/>
<dbReference type="EMBL" id="JMQP01000001">
    <property type="protein sequence ID" value="KIS36599.1"/>
    <property type="molecule type" value="Genomic_DNA"/>
</dbReference>
<dbReference type="PATRIC" id="fig|727.582.peg.5"/>
<evidence type="ECO:0000313" key="1">
    <source>
        <dbReference type="EMBL" id="KIS36599.1"/>
    </source>
</evidence>
<sequence>MFKSAVINSQVFDRTFCLSADNKNFTLHLEFFVNFPHKGNT</sequence>
<comment type="caution">
    <text evidence="1">The sequence shown here is derived from an EMBL/GenBank/DDBJ whole genome shotgun (WGS) entry which is preliminary data.</text>
</comment>
<reference evidence="1 2" key="1">
    <citation type="submission" date="2014-05" db="EMBL/GenBank/DDBJ databases">
        <title>Methylome analysis of the phasevarions of Haemophilus influenzae.</title>
        <authorList>
            <person name="Atack J.M."/>
            <person name="Fox K.L."/>
            <person name="Power P.M."/>
            <person name="Clark T."/>
            <person name="Jurcisek J."/>
            <person name="Korlach J."/>
            <person name="Bakaletz L.O."/>
            <person name="Jennings M.P."/>
        </authorList>
    </citation>
    <scope>NUCLEOTIDE SEQUENCE [LARGE SCALE GENOMIC DNA]</scope>
    <source>
        <strain evidence="1 2">1209</strain>
    </source>
</reference>
<dbReference type="Proteomes" id="UP000050700">
    <property type="component" value="Unassembled WGS sequence"/>
</dbReference>
<accession>A0A158T0F5</accession>